<dbReference type="Pfam" id="PF03098">
    <property type="entry name" value="An_peroxidase"/>
    <property type="match status" value="2"/>
</dbReference>
<dbReference type="Proteomes" id="UP000887575">
    <property type="component" value="Unassembled WGS sequence"/>
</dbReference>
<comment type="subcellular location">
    <subcellularLocation>
        <location evidence="1">Secreted</location>
    </subcellularLocation>
</comment>
<dbReference type="GO" id="GO:0005576">
    <property type="term" value="C:extracellular region"/>
    <property type="evidence" value="ECO:0007669"/>
    <property type="project" value="UniProtKB-SubCell"/>
</dbReference>
<dbReference type="GO" id="GO:0006979">
    <property type="term" value="P:response to oxidative stress"/>
    <property type="evidence" value="ECO:0007669"/>
    <property type="project" value="InterPro"/>
</dbReference>
<dbReference type="Gene3D" id="1.10.640.10">
    <property type="entry name" value="Haem peroxidase domain superfamily, animal type"/>
    <property type="match status" value="2"/>
</dbReference>
<keyword evidence="3" id="KW-0560">Oxidoreductase</keyword>
<dbReference type="InterPro" id="IPR037120">
    <property type="entry name" value="Haem_peroxidase_sf_animal"/>
</dbReference>
<dbReference type="PANTHER" id="PTHR11475">
    <property type="entry name" value="OXIDASE/PEROXIDASE"/>
    <property type="match status" value="1"/>
</dbReference>
<dbReference type="AlphaFoldDB" id="A0AAF3EMG3"/>
<accession>A0AAF3EMG3</accession>
<dbReference type="PANTHER" id="PTHR11475:SF4">
    <property type="entry name" value="CHORION PEROXIDASE"/>
    <property type="match status" value="1"/>
</dbReference>
<proteinExistence type="predicted"/>
<dbReference type="PROSITE" id="PS50292">
    <property type="entry name" value="PEROXIDASE_3"/>
    <property type="match status" value="1"/>
</dbReference>
<name>A0AAF3EMG3_9BILA</name>
<organism evidence="5 6">
    <name type="scientific">Mesorhabditis belari</name>
    <dbReference type="NCBI Taxonomy" id="2138241"/>
    <lineage>
        <taxon>Eukaryota</taxon>
        <taxon>Metazoa</taxon>
        <taxon>Ecdysozoa</taxon>
        <taxon>Nematoda</taxon>
        <taxon>Chromadorea</taxon>
        <taxon>Rhabditida</taxon>
        <taxon>Rhabditina</taxon>
        <taxon>Rhabditomorpha</taxon>
        <taxon>Rhabditoidea</taxon>
        <taxon>Rhabditidae</taxon>
        <taxon>Mesorhabditinae</taxon>
        <taxon>Mesorhabditis</taxon>
    </lineage>
</organism>
<keyword evidence="5" id="KW-1185">Reference proteome</keyword>
<reference evidence="6" key="1">
    <citation type="submission" date="2024-02" db="UniProtKB">
        <authorList>
            <consortium name="WormBaseParasite"/>
        </authorList>
    </citation>
    <scope>IDENTIFICATION</scope>
</reference>
<dbReference type="GO" id="GO:0020037">
    <property type="term" value="F:heme binding"/>
    <property type="evidence" value="ECO:0007669"/>
    <property type="project" value="InterPro"/>
</dbReference>
<protein>
    <submittedName>
        <fullName evidence="6">Uncharacterized protein</fullName>
    </submittedName>
</protein>
<evidence type="ECO:0000313" key="6">
    <source>
        <dbReference type="WBParaSite" id="MBELARI_LOCUS1522"/>
    </source>
</evidence>
<sequence>MSPCTTRTLPGQTTLGYRNQITQITSFLDASQIYGSTKRSLIDCARFLEGNSTRSKLMEKEISTPPNPDDPDCRHRAGNSLALEQVMISNSQVPTLASLHTIFFARAQQNRRRVVTKKCSLGKLVASSALSLQSIIFLGVLPKIISHKQMRKYALNAEKADISKVAWTRWCWVWWVRRRCKWTDMSATGFAIISSSGEGIQLPVWTCQRINIQRGRDHGVNPYNDHRELCGLKRVTEFAELSNEIFSPGFCQSVEFREHSIGPTASCPYRRAIRPSGSDAIDTISRNDLPYTRFSLAQLSSIRSISLSSIICLNSKVQRLQPDLFAISDEISNHPLTCSSYRPINLDPWIENQDCEMGKRFQPSPCTSCICTKEGRQCQSLSVTNCGQLLRDFGSRIAFEDIACRVQCGLKNRD</sequence>
<keyword evidence="4" id="KW-0325">Glycoprotein</keyword>
<dbReference type="InterPro" id="IPR019791">
    <property type="entry name" value="Haem_peroxidase_animal"/>
</dbReference>
<evidence type="ECO:0000256" key="1">
    <source>
        <dbReference type="ARBA" id="ARBA00004613"/>
    </source>
</evidence>
<evidence type="ECO:0000256" key="4">
    <source>
        <dbReference type="ARBA" id="ARBA00023180"/>
    </source>
</evidence>
<dbReference type="GO" id="GO:0004601">
    <property type="term" value="F:peroxidase activity"/>
    <property type="evidence" value="ECO:0007669"/>
    <property type="project" value="UniProtKB-KW"/>
</dbReference>
<evidence type="ECO:0000313" key="5">
    <source>
        <dbReference type="Proteomes" id="UP000887575"/>
    </source>
</evidence>
<keyword evidence="3" id="KW-0575">Peroxidase</keyword>
<keyword evidence="2" id="KW-0964">Secreted</keyword>
<evidence type="ECO:0000256" key="3">
    <source>
        <dbReference type="ARBA" id="ARBA00022559"/>
    </source>
</evidence>
<dbReference type="InterPro" id="IPR010255">
    <property type="entry name" value="Haem_peroxidase_sf"/>
</dbReference>
<dbReference type="SUPFAM" id="SSF48113">
    <property type="entry name" value="Heme-dependent peroxidases"/>
    <property type="match status" value="2"/>
</dbReference>
<evidence type="ECO:0000256" key="2">
    <source>
        <dbReference type="ARBA" id="ARBA00022525"/>
    </source>
</evidence>
<dbReference type="WBParaSite" id="MBELARI_LOCUS1522">
    <property type="protein sequence ID" value="MBELARI_LOCUS1522"/>
    <property type="gene ID" value="MBELARI_LOCUS1522"/>
</dbReference>